<dbReference type="EMBL" id="JACCJB010000023">
    <property type="protein sequence ID" value="KAF6218150.1"/>
    <property type="molecule type" value="Genomic_DNA"/>
</dbReference>
<protein>
    <recommendedName>
        <fullName evidence="4">Xylanolytic transcriptional activator regulatory domain-containing protein</fullName>
    </recommendedName>
</protein>
<evidence type="ECO:0000256" key="3">
    <source>
        <dbReference type="SAM" id="MobiDB-lite"/>
    </source>
</evidence>
<dbReference type="GO" id="GO:0006351">
    <property type="term" value="P:DNA-templated transcription"/>
    <property type="evidence" value="ECO:0007669"/>
    <property type="project" value="InterPro"/>
</dbReference>
<proteinExistence type="predicted"/>
<evidence type="ECO:0000313" key="6">
    <source>
        <dbReference type="Proteomes" id="UP000593566"/>
    </source>
</evidence>
<dbReference type="InterPro" id="IPR007219">
    <property type="entry name" value="XnlR_reg_dom"/>
</dbReference>
<feature type="region of interest" description="Disordered" evidence="3">
    <location>
        <begin position="20"/>
        <end position="62"/>
    </location>
</feature>
<accession>A0A8H6F7K0</accession>
<reference evidence="5 6" key="1">
    <citation type="journal article" date="2020" name="Genomics">
        <title>Complete, high-quality genomes from long-read metagenomic sequencing of two wolf lichen thalli reveals enigmatic genome architecture.</title>
        <authorList>
            <person name="McKenzie S.K."/>
            <person name="Walston R.F."/>
            <person name="Allen J.L."/>
        </authorList>
    </citation>
    <scope>NUCLEOTIDE SEQUENCE [LARGE SCALE GENOMIC DNA]</scope>
    <source>
        <strain evidence="5">WasteWater1</strain>
    </source>
</reference>
<evidence type="ECO:0000313" key="5">
    <source>
        <dbReference type="EMBL" id="KAF6218150.1"/>
    </source>
</evidence>
<dbReference type="GO" id="GO:0008270">
    <property type="term" value="F:zinc ion binding"/>
    <property type="evidence" value="ECO:0007669"/>
    <property type="project" value="InterPro"/>
</dbReference>
<name>A0A8H6F7K0_9LECA</name>
<dbReference type="AlphaFoldDB" id="A0A8H6F7K0"/>
<feature type="region of interest" description="Disordered" evidence="3">
    <location>
        <begin position="592"/>
        <end position="620"/>
    </location>
</feature>
<dbReference type="RefSeq" id="XP_037147585.1">
    <property type="nucleotide sequence ID" value="XM_037297011.1"/>
</dbReference>
<feature type="compositionally biased region" description="Polar residues" evidence="3">
    <location>
        <begin position="20"/>
        <end position="33"/>
    </location>
</feature>
<dbReference type="GeneID" id="59334513"/>
<evidence type="ECO:0000259" key="4">
    <source>
        <dbReference type="SMART" id="SM00906"/>
    </source>
</evidence>
<gene>
    <name evidence="5" type="ORF">HO133_006109</name>
</gene>
<dbReference type="PANTHER" id="PTHR31001:SF40">
    <property type="entry name" value="ZN(II)2CYS6 TRANSCRIPTION FACTOR (EUROFUNG)"/>
    <property type="match status" value="1"/>
</dbReference>
<dbReference type="Pfam" id="PF04082">
    <property type="entry name" value="Fungal_trans"/>
    <property type="match status" value="1"/>
</dbReference>
<keyword evidence="2" id="KW-0539">Nucleus</keyword>
<comment type="subcellular location">
    <subcellularLocation>
        <location evidence="1">Nucleus</location>
    </subcellularLocation>
</comment>
<feature type="domain" description="Xylanolytic transcriptional activator regulatory" evidence="4">
    <location>
        <begin position="306"/>
        <end position="379"/>
    </location>
</feature>
<sequence length="684" mass="76105">MSGMSDCVYLAFPDWPSGAPNNANGEGSAQSPAQGGGRAFPSYESNQHTGLVQTSPSTHHRLGCDSDALAKHNGLYDMDADDEPLDVAIQVGRLSITEKIGGFFRPHVASQLDALLSDTDHTARPYTLQTAYGAPMIQRPTHLGAASTFALVKRVLPLEPSSGFLTTASQSFLPQPGLELPTGDELTLLYYQYWSAVDSLAHIIHRPSFERDCRKYLLHSQVIDAAPVSFKALLLAMCLAAAVSLPSMQAEEVLGVTQQTLVGRLKIATERALTNANAMSSVNVQTLQAFTVYLIPQYRAEISRSHTVYVGTLIRLAMSAGLNRDSSGPSMDPVEGQVRRLLWHQICFLDLLTTEAQGPQPVIRDGSFDTTLPLNINDDALDWPDNKSVPTSGWTDATFSIIQYECCIVIRLIYAQRLAIENGQTDLKTARKKVGEQEARIERKYLHHLDKAIPIQRCAKLVGRLFTARFDAMLLHQHWQMDVKSELQMNIRETLVESCLAVCECAVALDTDPDLAPWAWYARAYQQYHGSIYLLMEVYREPSTRYADRINQVLDHVFEATPHLSSTERSRSLLQLLAEELDKMTQLPKVKHSQFTVSDNGSSSPNDHTGMAKTPEDGQHWNHWQPEVMYPQAYRHNLPPMSDEGWWPIPVQHGMLCDSTVPEHHGYTGPQHHDYGYGMGSGPM</sequence>
<dbReference type="CDD" id="cd12148">
    <property type="entry name" value="fungal_TF_MHR"/>
    <property type="match status" value="1"/>
</dbReference>
<dbReference type="GO" id="GO:0003677">
    <property type="term" value="F:DNA binding"/>
    <property type="evidence" value="ECO:0007669"/>
    <property type="project" value="InterPro"/>
</dbReference>
<feature type="compositionally biased region" description="Polar residues" evidence="3">
    <location>
        <begin position="43"/>
        <end position="57"/>
    </location>
</feature>
<dbReference type="GO" id="GO:0005634">
    <property type="term" value="C:nucleus"/>
    <property type="evidence" value="ECO:0007669"/>
    <property type="project" value="UniProtKB-SubCell"/>
</dbReference>
<dbReference type="Proteomes" id="UP000593566">
    <property type="component" value="Unassembled WGS sequence"/>
</dbReference>
<evidence type="ECO:0000256" key="1">
    <source>
        <dbReference type="ARBA" id="ARBA00004123"/>
    </source>
</evidence>
<keyword evidence="6" id="KW-1185">Reference proteome</keyword>
<dbReference type="PANTHER" id="PTHR31001">
    <property type="entry name" value="UNCHARACTERIZED TRANSCRIPTIONAL REGULATORY PROTEIN"/>
    <property type="match status" value="1"/>
</dbReference>
<dbReference type="InterPro" id="IPR050613">
    <property type="entry name" value="Sec_Metabolite_Reg"/>
</dbReference>
<dbReference type="SMART" id="SM00906">
    <property type="entry name" value="Fungal_trans"/>
    <property type="match status" value="1"/>
</dbReference>
<feature type="compositionally biased region" description="Polar residues" evidence="3">
    <location>
        <begin position="593"/>
        <end position="607"/>
    </location>
</feature>
<organism evidence="5 6">
    <name type="scientific">Letharia lupina</name>
    <dbReference type="NCBI Taxonomy" id="560253"/>
    <lineage>
        <taxon>Eukaryota</taxon>
        <taxon>Fungi</taxon>
        <taxon>Dikarya</taxon>
        <taxon>Ascomycota</taxon>
        <taxon>Pezizomycotina</taxon>
        <taxon>Lecanoromycetes</taxon>
        <taxon>OSLEUM clade</taxon>
        <taxon>Lecanoromycetidae</taxon>
        <taxon>Lecanorales</taxon>
        <taxon>Lecanorineae</taxon>
        <taxon>Parmeliaceae</taxon>
        <taxon>Letharia</taxon>
    </lineage>
</organism>
<evidence type="ECO:0000256" key="2">
    <source>
        <dbReference type="ARBA" id="ARBA00023242"/>
    </source>
</evidence>
<comment type="caution">
    <text evidence="5">The sequence shown here is derived from an EMBL/GenBank/DDBJ whole genome shotgun (WGS) entry which is preliminary data.</text>
</comment>